<protein>
    <submittedName>
        <fullName evidence="1">Uncharacterized protein</fullName>
    </submittedName>
</protein>
<name>A0ACC0Q7L5_RHOML</name>
<dbReference type="Proteomes" id="UP001062846">
    <property type="component" value="Chromosome 1"/>
</dbReference>
<gene>
    <name evidence="1" type="ORF">RHMOL_Rhmol01G0319200</name>
</gene>
<proteinExistence type="predicted"/>
<organism evidence="1 2">
    <name type="scientific">Rhododendron molle</name>
    <name type="common">Chinese azalea</name>
    <name type="synonym">Azalea mollis</name>
    <dbReference type="NCBI Taxonomy" id="49168"/>
    <lineage>
        <taxon>Eukaryota</taxon>
        <taxon>Viridiplantae</taxon>
        <taxon>Streptophyta</taxon>
        <taxon>Embryophyta</taxon>
        <taxon>Tracheophyta</taxon>
        <taxon>Spermatophyta</taxon>
        <taxon>Magnoliopsida</taxon>
        <taxon>eudicotyledons</taxon>
        <taxon>Gunneridae</taxon>
        <taxon>Pentapetalae</taxon>
        <taxon>asterids</taxon>
        <taxon>Ericales</taxon>
        <taxon>Ericaceae</taxon>
        <taxon>Ericoideae</taxon>
        <taxon>Rhodoreae</taxon>
        <taxon>Rhododendron</taxon>
    </lineage>
</organism>
<sequence>MILSFAAALELSLPCACGGFFSFVRQLTCTNARLMHRQPEHVMTFLLAELGTSGSLGGQQRLVVKGRFTPKFFEGILQRYHIPVEFFGFFNSCVRLYFSCFVQTNMSSAMVARVQTQFSQRRIDSSFSDVKSCNINCLFTTLVSSFRPFGEMRYTAGIYRFAEIEATSALQDIM</sequence>
<evidence type="ECO:0000313" key="1">
    <source>
        <dbReference type="EMBL" id="KAI8573995.1"/>
    </source>
</evidence>
<comment type="caution">
    <text evidence="1">The sequence shown here is derived from an EMBL/GenBank/DDBJ whole genome shotgun (WGS) entry which is preliminary data.</text>
</comment>
<keyword evidence="2" id="KW-1185">Reference proteome</keyword>
<reference evidence="1" key="1">
    <citation type="submission" date="2022-02" db="EMBL/GenBank/DDBJ databases">
        <title>Plant Genome Project.</title>
        <authorList>
            <person name="Zhang R.-G."/>
        </authorList>
    </citation>
    <scope>NUCLEOTIDE SEQUENCE</scope>
    <source>
        <strain evidence="1">AT1</strain>
    </source>
</reference>
<accession>A0ACC0Q7L5</accession>
<dbReference type="EMBL" id="CM046388">
    <property type="protein sequence ID" value="KAI8573995.1"/>
    <property type="molecule type" value="Genomic_DNA"/>
</dbReference>
<evidence type="ECO:0000313" key="2">
    <source>
        <dbReference type="Proteomes" id="UP001062846"/>
    </source>
</evidence>